<accession>A0ABU5KAK7</accession>
<organism evidence="1 2">
    <name type="scientific">Nocardioides renjunii</name>
    <dbReference type="NCBI Taxonomy" id="3095075"/>
    <lineage>
        <taxon>Bacteria</taxon>
        <taxon>Bacillati</taxon>
        <taxon>Actinomycetota</taxon>
        <taxon>Actinomycetes</taxon>
        <taxon>Propionibacteriales</taxon>
        <taxon>Nocardioidaceae</taxon>
        <taxon>Nocardioides</taxon>
    </lineage>
</organism>
<proteinExistence type="predicted"/>
<protein>
    <submittedName>
        <fullName evidence="1">Uncharacterized protein</fullName>
    </submittedName>
</protein>
<keyword evidence="2" id="KW-1185">Reference proteome</keyword>
<evidence type="ECO:0000313" key="1">
    <source>
        <dbReference type="EMBL" id="MDZ5662007.1"/>
    </source>
</evidence>
<name>A0ABU5KAK7_9ACTN</name>
<reference evidence="1 2" key="1">
    <citation type="submission" date="2023-11" db="EMBL/GenBank/DDBJ databases">
        <title>Novel species in genus Nocardioides.</title>
        <authorList>
            <person name="Zhou H."/>
        </authorList>
    </citation>
    <scope>NUCLEOTIDE SEQUENCE [LARGE SCALE GENOMIC DNA]</scope>
    <source>
        <strain evidence="1 2">S-58</strain>
    </source>
</reference>
<evidence type="ECO:0000313" key="2">
    <source>
        <dbReference type="Proteomes" id="UP001291999"/>
    </source>
</evidence>
<comment type="caution">
    <text evidence="1">The sequence shown here is derived from an EMBL/GenBank/DDBJ whole genome shotgun (WGS) entry which is preliminary data.</text>
</comment>
<sequence length="99" mass="10555">MRRLALLLLPAALADEAPGDIADDWAAVIDPLRDLRQVLADHGVDASSYDARKPPAGLDRHARRTIGAAARRAGSARTVEAMAALEHHARDVCGTPLSR</sequence>
<dbReference type="RefSeq" id="WP_322424163.1">
    <property type="nucleotide sequence ID" value="NZ_JAXQPW010000002.1"/>
</dbReference>
<dbReference type="EMBL" id="JAXQPW010000002">
    <property type="protein sequence ID" value="MDZ5662007.1"/>
    <property type="molecule type" value="Genomic_DNA"/>
</dbReference>
<gene>
    <name evidence="1" type="ORF">SFC79_09565</name>
</gene>
<dbReference type="Proteomes" id="UP001291999">
    <property type="component" value="Unassembled WGS sequence"/>
</dbReference>